<dbReference type="Proteomes" id="UP000268623">
    <property type="component" value="Unassembled WGS sequence"/>
</dbReference>
<keyword evidence="4" id="KW-1185">Reference proteome</keyword>
<keyword evidence="1" id="KW-0175">Coiled coil</keyword>
<comment type="caution">
    <text evidence="3">The sequence shown here is derived from an EMBL/GenBank/DDBJ whole genome shotgun (WGS) entry which is preliminary data.</text>
</comment>
<evidence type="ECO:0000256" key="2">
    <source>
        <dbReference type="SAM" id="Phobius"/>
    </source>
</evidence>
<feature type="transmembrane region" description="Helical" evidence="2">
    <location>
        <begin position="6"/>
        <end position="28"/>
    </location>
</feature>
<reference evidence="3 4" key="1">
    <citation type="submission" date="2018-08" db="EMBL/GenBank/DDBJ databases">
        <title>Genome sequence of Methylocystis hirsuta CSC1, a methanotroph able to accumulate PHAs.</title>
        <authorList>
            <person name="Bordel S."/>
            <person name="Rodriguez E."/>
            <person name="Gancedo J."/>
            <person name="Munoz R."/>
        </authorList>
    </citation>
    <scope>NUCLEOTIDE SEQUENCE [LARGE SCALE GENOMIC DNA]</scope>
    <source>
        <strain evidence="3 4">CSC1</strain>
    </source>
</reference>
<keyword evidence="2" id="KW-0812">Transmembrane</keyword>
<feature type="coiled-coil region" evidence="1">
    <location>
        <begin position="85"/>
        <end position="119"/>
    </location>
</feature>
<evidence type="ECO:0000256" key="1">
    <source>
        <dbReference type="SAM" id="Coils"/>
    </source>
</evidence>
<organism evidence="3 4">
    <name type="scientific">Methylocystis hirsuta</name>
    <dbReference type="NCBI Taxonomy" id="369798"/>
    <lineage>
        <taxon>Bacteria</taxon>
        <taxon>Pseudomonadati</taxon>
        <taxon>Pseudomonadota</taxon>
        <taxon>Alphaproteobacteria</taxon>
        <taxon>Hyphomicrobiales</taxon>
        <taxon>Methylocystaceae</taxon>
        <taxon>Methylocystis</taxon>
    </lineage>
</organism>
<evidence type="ECO:0000313" key="4">
    <source>
        <dbReference type="Proteomes" id="UP000268623"/>
    </source>
</evidence>
<protein>
    <submittedName>
        <fullName evidence="3">DUF2852 domain-containing protein</fullName>
    </submittedName>
</protein>
<dbReference type="InterPro" id="IPR021273">
    <property type="entry name" value="DUF2852"/>
</dbReference>
<gene>
    <name evidence="3" type="ORF">D1O30_00570</name>
</gene>
<evidence type="ECO:0000313" key="3">
    <source>
        <dbReference type="EMBL" id="RNJ48337.1"/>
    </source>
</evidence>
<dbReference type="OrthoDB" id="9806878at2"/>
<dbReference type="AlphaFoldDB" id="A0A3M9XJG9"/>
<dbReference type="RefSeq" id="WP_123174342.1">
    <property type="nucleotide sequence ID" value="NZ_QWDD01000001.1"/>
</dbReference>
<dbReference type="Pfam" id="PF11014">
    <property type="entry name" value="DUF2852"/>
    <property type="match status" value="1"/>
</dbReference>
<sequence length="137" mass="15722">MSWRPYEIAAVILGFLIFWPLGLAMLVWKLWQRSQGFEGDFFAFAQEQGARVKDAVSGVAREGSTAWGGPSFMRSTGNVAFDEWREGELARLEEERRKVAEAERDFAEHIDQLRRARDREEFESFMRGRKTGEGKGA</sequence>
<proteinExistence type="predicted"/>
<dbReference type="EMBL" id="QWDD01000001">
    <property type="protein sequence ID" value="RNJ48337.1"/>
    <property type="molecule type" value="Genomic_DNA"/>
</dbReference>
<keyword evidence="2" id="KW-0472">Membrane</keyword>
<accession>A0A3M9XJG9</accession>
<keyword evidence="2" id="KW-1133">Transmembrane helix</keyword>
<name>A0A3M9XJG9_9HYPH</name>